<dbReference type="AlphaFoldDB" id="A0A845RJX6"/>
<organism evidence="4 5">
    <name type="scientific">Anaerotruncus colihominis</name>
    <dbReference type="NCBI Taxonomy" id="169435"/>
    <lineage>
        <taxon>Bacteria</taxon>
        <taxon>Bacillati</taxon>
        <taxon>Bacillota</taxon>
        <taxon>Clostridia</taxon>
        <taxon>Eubacteriales</taxon>
        <taxon>Oscillospiraceae</taxon>
        <taxon>Anaerotruncus</taxon>
    </lineage>
</organism>
<dbReference type="InterPro" id="IPR016164">
    <property type="entry name" value="FAD-linked_Oxase-like_C"/>
</dbReference>
<dbReference type="Proteomes" id="UP000446348">
    <property type="component" value="Unassembled WGS sequence"/>
</dbReference>
<protein>
    <recommendedName>
        <fullName evidence="3">FAD-binding oxidoreductase/transferase type 4 C-terminal domain-containing protein</fullName>
    </recommendedName>
</protein>
<dbReference type="InterPro" id="IPR004113">
    <property type="entry name" value="FAD-bd_oxidored_4_C"/>
</dbReference>
<dbReference type="RefSeq" id="WP_160211004.1">
    <property type="nucleotide sequence ID" value="NZ_JBCLRJ010000006.1"/>
</dbReference>
<reference evidence="4 5" key="1">
    <citation type="submission" date="2018-08" db="EMBL/GenBank/DDBJ databases">
        <title>Murine metabolic-syndrome-specific gut microbial biobank.</title>
        <authorList>
            <person name="Liu C."/>
        </authorList>
    </citation>
    <scope>NUCLEOTIDE SEQUENCE [LARGE SCALE GENOMIC DNA]</scope>
    <source>
        <strain evidence="4 5">X69</strain>
    </source>
</reference>
<gene>
    <name evidence="4" type="ORF">D3Z39_15905</name>
</gene>
<evidence type="ECO:0000256" key="2">
    <source>
        <dbReference type="ARBA" id="ARBA00022827"/>
    </source>
</evidence>
<feature type="domain" description="FAD-binding oxidoreductase/transferase type 4 C-terminal" evidence="3">
    <location>
        <begin position="44"/>
        <end position="62"/>
    </location>
</feature>
<dbReference type="OrthoDB" id="9767256at2"/>
<evidence type="ECO:0000256" key="1">
    <source>
        <dbReference type="ARBA" id="ARBA00022630"/>
    </source>
</evidence>
<evidence type="ECO:0000313" key="5">
    <source>
        <dbReference type="Proteomes" id="UP000446348"/>
    </source>
</evidence>
<evidence type="ECO:0000313" key="4">
    <source>
        <dbReference type="EMBL" id="NBI80316.1"/>
    </source>
</evidence>
<comment type="caution">
    <text evidence="4">The sequence shown here is derived from an EMBL/GenBank/DDBJ whole genome shotgun (WGS) entry which is preliminary data.</text>
</comment>
<dbReference type="Pfam" id="PF02913">
    <property type="entry name" value="FAD-oxidase_C"/>
    <property type="match status" value="1"/>
</dbReference>
<dbReference type="SUPFAM" id="SSF55103">
    <property type="entry name" value="FAD-linked oxidases, C-terminal domain"/>
    <property type="match status" value="1"/>
</dbReference>
<name>A0A845RJX6_9FIRM</name>
<keyword evidence="2" id="KW-0274">FAD</keyword>
<dbReference type="GO" id="GO:0050660">
    <property type="term" value="F:flavin adenine dinucleotide binding"/>
    <property type="evidence" value="ECO:0007669"/>
    <property type="project" value="InterPro"/>
</dbReference>
<dbReference type="GO" id="GO:0003824">
    <property type="term" value="F:catalytic activity"/>
    <property type="evidence" value="ECO:0007669"/>
    <property type="project" value="InterPro"/>
</dbReference>
<evidence type="ECO:0000259" key="3">
    <source>
        <dbReference type="Pfam" id="PF02913"/>
    </source>
</evidence>
<dbReference type="EMBL" id="QXWZ01000044">
    <property type="protein sequence ID" value="NBI80316.1"/>
    <property type="molecule type" value="Genomic_DNA"/>
</dbReference>
<dbReference type="InterPro" id="IPR016171">
    <property type="entry name" value="Vanillyl_alc_oxidase_C-sub2"/>
</dbReference>
<dbReference type="Gene3D" id="1.10.45.10">
    <property type="entry name" value="Vanillyl-alcohol Oxidase, Chain A, domain 4"/>
    <property type="match status" value="1"/>
</dbReference>
<accession>A0A845RJX6</accession>
<proteinExistence type="predicted"/>
<sequence>MHYARYVNTKAYFMTRAKLPQIFCATCKTAAKAEIKIDLGILGHHALKHAFDPKGILNPHKVCQS</sequence>
<keyword evidence="1" id="KW-0285">Flavoprotein</keyword>